<dbReference type="InterPro" id="IPR035983">
    <property type="entry name" value="Hect_E3_ubiquitin_ligase"/>
</dbReference>
<dbReference type="InterPro" id="IPR000408">
    <property type="entry name" value="Reg_chr_condens"/>
</dbReference>
<dbReference type="InterPro" id="IPR009091">
    <property type="entry name" value="RCC1/BLIP-II"/>
</dbReference>
<feature type="repeat" description="RCC1" evidence="5">
    <location>
        <begin position="19"/>
        <end position="71"/>
    </location>
</feature>
<evidence type="ECO:0000259" key="6">
    <source>
        <dbReference type="PROSITE" id="PS50237"/>
    </source>
</evidence>
<dbReference type="Proteomes" id="UP000694580">
    <property type="component" value="Chromosome 4"/>
</dbReference>
<dbReference type="PROSITE" id="PS50237">
    <property type="entry name" value="HECT"/>
    <property type="match status" value="1"/>
</dbReference>
<dbReference type="GeneTree" id="ENSGT00940000165755"/>
<feature type="repeat" description="RCC1" evidence="5">
    <location>
        <begin position="124"/>
        <end position="175"/>
    </location>
</feature>
<dbReference type="InterPro" id="IPR051709">
    <property type="entry name" value="Ub-ligase/GTPase-reg"/>
</dbReference>
<dbReference type="GO" id="GO:0006511">
    <property type="term" value="P:ubiquitin-dependent protein catabolic process"/>
    <property type="evidence" value="ECO:0007669"/>
    <property type="project" value="TreeGrafter"/>
</dbReference>
<dbReference type="GO" id="GO:0061630">
    <property type="term" value="F:ubiquitin protein ligase activity"/>
    <property type="evidence" value="ECO:0007669"/>
    <property type="project" value="TreeGrafter"/>
</dbReference>
<sequence length="715" mass="79596">QIVQVSCGEHHSVAFTRDGDLFTWGHNCYGQLGQGREHSNSVSPQCVQSLKGIPLAQVSAGGNHSFALSSSGAVFGWGRNSAGQLGLGDNADRDVPVLVENLNLKKSVQISCGAEHTAVLTKGALVFTFGSGGYGQLGHNSFKDELRPRLVSELWGSEVFQIACGSNHTLAFVGKSKKIYSFGRGKEGQLGSGQTANQCVPLLVEIRKTFSSVSCINGSFLQKSSDKHYGTSGQDCGLDLSIAQHFFKELSSKEKVLTKVGKLLRSLKTNPAGVEGLRIYLILPELLRQLYKMQQGVKLAVELAEAIFRLHPDSQKVLESHWSSLPYPFFRSLVKMFRSVSVHLMINNQRDSKVKASGFYINKINQILGSVSVLTEKIKVAILSFHSVHFIHNLQTLAGFWFGLWPDCNNLRVNRQTLLTDTFAHLKNVAPVTFVGENGSDYGGLSQEFFRLFAKNLVKENCIKMFKDSGLVWFNKDCCTSEVFYYVGIVLGMALYNMFLVNFNFPPALFKKLLGLKPTLADLAELSPHEVNGQELMPNGNEILVTKVNRQEFVNLYVDYVFNKSVACQFEAFYEGFEAGCPVNIWKMFLPGELMALLCGDPAYEWEELPKNATYINCRANDVTVQNFWAVFFGFSEEDKKKFLEFLCGTDLIPQRCLGQFCIGIEVEVADNPDDYFPKAATCSKTLQLYSYSTISVLREKLTHAIYHCDEFGNI</sequence>
<feature type="active site" description="Glycyl thioester intermediate" evidence="4">
    <location>
        <position position="683"/>
    </location>
</feature>
<dbReference type="Gene3D" id="2.130.10.30">
    <property type="entry name" value="Regulator of chromosome condensation 1/beta-lactamase-inhibitor protein II"/>
    <property type="match status" value="1"/>
</dbReference>
<evidence type="ECO:0000256" key="3">
    <source>
        <dbReference type="ARBA" id="ARBA00022786"/>
    </source>
</evidence>
<evidence type="ECO:0000313" key="8">
    <source>
        <dbReference type="Proteomes" id="UP000694580"/>
    </source>
</evidence>
<feature type="domain" description="HECT" evidence="6">
    <location>
        <begin position="422"/>
        <end position="715"/>
    </location>
</feature>
<dbReference type="Ensembl" id="ENSDCDT00010009547.1">
    <property type="protein sequence ID" value="ENSDCDP00010009074.1"/>
    <property type="gene ID" value="ENSDCDG00010004095.1"/>
</dbReference>
<keyword evidence="1" id="KW-0808">Transferase</keyword>
<name>A0AAY4AJM2_9TELE</name>
<keyword evidence="2" id="KW-0677">Repeat</keyword>
<dbReference type="PROSITE" id="PS00626">
    <property type="entry name" value="RCC1_2"/>
    <property type="match status" value="2"/>
</dbReference>
<feature type="repeat" description="RCC1" evidence="5">
    <location>
        <begin position="72"/>
        <end position="123"/>
    </location>
</feature>
<feature type="repeat" description="RCC1" evidence="5">
    <location>
        <begin position="177"/>
        <end position="226"/>
    </location>
</feature>
<reference evidence="7" key="2">
    <citation type="submission" date="2025-08" db="UniProtKB">
        <authorList>
            <consortium name="Ensembl"/>
        </authorList>
    </citation>
    <scope>IDENTIFICATION</scope>
</reference>
<dbReference type="Gene3D" id="3.30.2410.10">
    <property type="entry name" value="Hect, E3 ligase catalytic domain"/>
    <property type="match status" value="1"/>
</dbReference>
<dbReference type="PANTHER" id="PTHR45622:SF73">
    <property type="entry name" value="E3 UBIQUITIN-PROTEIN LIGASE HERC4-LIKE ISOFORM X1-RELATED"/>
    <property type="match status" value="1"/>
</dbReference>
<dbReference type="PRINTS" id="PR00633">
    <property type="entry name" value="RCCNDNSATION"/>
</dbReference>
<keyword evidence="8" id="KW-1185">Reference proteome</keyword>
<evidence type="ECO:0000313" key="7">
    <source>
        <dbReference type="Ensembl" id="ENSDCDP00010009074.1"/>
    </source>
</evidence>
<dbReference type="Gene3D" id="3.30.2160.10">
    <property type="entry name" value="Hect, E3 ligase catalytic domain"/>
    <property type="match status" value="2"/>
</dbReference>
<accession>A0AAY4AJM2</accession>
<dbReference type="InterPro" id="IPR058923">
    <property type="entry name" value="RCC1-like_dom"/>
</dbReference>
<reference evidence="7 8" key="1">
    <citation type="submission" date="2020-06" db="EMBL/GenBank/DDBJ databases">
        <authorList>
            <consortium name="Wellcome Sanger Institute Data Sharing"/>
        </authorList>
    </citation>
    <scope>NUCLEOTIDE SEQUENCE [LARGE SCALE GENOMIC DNA]</scope>
</reference>
<dbReference type="Pfam" id="PF00632">
    <property type="entry name" value="HECT"/>
    <property type="match status" value="2"/>
</dbReference>
<organism evidence="7 8">
    <name type="scientific">Denticeps clupeoides</name>
    <name type="common">denticle herring</name>
    <dbReference type="NCBI Taxonomy" id="299321"/>
    <lineage>
        <taxon>Eukaryota</taxon>
        <taxon>Metazoa</taxon>
        <taxon>Chordata</taxon>
        <taxon>Craniata</taxon>
        <taxon>Vertebrata</taxon>
        <taxon>Euteleostomi</taxon>
        <taxon>Actinopterygii</taxon>
        <taxon>Neopterygii</taxon>
        <taxon>Teleostei</taxon>
        <taxon>Clupei</taxon>
        <taxon>Clupeiformes</taxon>
        <taxon>Denticipitoidei</taxon>
        <taxon>Denticipitidae</taxon>
        <taxon>Denticeps</taxon>
    </lineage>
</organism>
<proteinExistence type="predicted"/>
<dbReference type="GO" id="GO:0016567">
    <property type="term" value="P:protein ubiquitination"/>
    <property type="evidence" value="ECO:0007669"/>
    <property type="project" value="TreeGrafter"/>
</dbReference>
<evidence type="ECO:0000256" key="4">
    <source>
        <dbReference type="PROSITE-ProRule" id="PRU00104"/>
    </source>
</evidence>
<reference evidence="7" key="3">
    <citation type="submission" date="2025-09" db="UniProtKB">
        <authorList>
            <consortium name="Ensembl"/>
        </authorList>
    </citation>
    <scope>IDENTIFICATION</scope>
</reference>
<dbReference type="SUPFAM" id="SSF50985">
    <property type="entry name" value="RCC1/BLIP-II"/>
    <property type="match status" value="1"/>
</dbReference>
<dbReference type="PANTHER" id="PTHR45622">
    <property type="entry name" value="UBIQUITIN-PROTEIN LIGASE E3A-RELATED"/>
    <property type="match status" value="1"/>
</dbReference>
<dbReference type="InterPro" id="IPR000569">
    <property type="entry name" value="HECT_dom"/>
</dbReference>
<gene>
    <name evidence="7" type="primary">LOC114788236</name>
</gene>
<keyword evidence="3 4" id="KW-0833">Ubl conjugation pathway</keyword>
<evidence type="ECO:0000256" key="1">
    <source>
        <dbReference type="ARBA" id="ARBA00022679"/>
    </source>
</evidence>
<dbReference type="SUPFAM" id="SSF56204">
    <property type="entry name" value="Hect, E3 ligase catalytic domain"/>
    <property type="match status" value="1"/>
</dbReference>
<dbReference type="GO" id="GO:0005737">
    <property type="term" value="C:cytoplasm"/>
    <property type="evidence" value="ECO:0007669"/>
    <property type="project" value="TreeGrafter"/>
</dbReference>
<evidence type="ECO:0000256" key="2">
    <source>
        <dbReference type="ARBA" id="ARBA00022737"/>
    </source>
</evidence>
<dbReference type="PROSITE" id="PS50012">
    <property type="entry name" value="RCC1_3"/>
    <property type="match status" value="4"/>
</dbReference>
<dbReference type="Gene3D" id="3.90.1750.10">
    <property type="entry name" value="Hect, E3 ligase catalytic domains"/>
    <property type="match status" value="2"/>
</dbReference>
<dbReference type="AlphaFoldDB" id="A0AAY4AJM2"/>
<evidence type="ECO:0000256" key="5">
    <source>
        <dbReference type="PROSITE-ProRule" id="PRU00235"/>
    </source>
</evidence>
<dbReference type="SMART" id="SM00119">
    <property type="entry name" value="HECTc"/>
    <property type="match status" value="1"/>
</dbReference>
<dbReference type="Pfam" id="PF25390">
    <property type="entry name" value="WD40_RLD"/>
    <property type="match status" value="1"/>
</dbReference>
<protein>
    <recommendedName>
        <fullName evidence="6">HECT domain-containing protein</fullName>
    </recommendedName>
</protein>